<reference evidence="2 3" key="1">
    <citation type="submission" date="2018-03" db="EMBL/GenBank/DDBJ databases">
        <authorList>
            <person name="Keele B.F."/>
        </authorList>
    </citation>
    <scope>NUCLEOTIDE SEQUENCE [LARGE SCALE GENOMIC DNA]</scope>
    <source>
        <strain evidence="2">ZCTH4_d</strain>
    </source>
</reference>
<evidence type="ECO:0000313" key="2">
    <source>
        <dbReference type="EMBL" id="REJ29355.1"/>
    </source>
</evidence>
<accession>A0A3E0K5I9</accession>
<comment type="caution">
    <text evidence="2">The sequence shown here is derived from an EMBL/GenBank/DDBJ whole genome shotgun (WGS) entry which is preliminary data.</text>
</comment>
<dbReference type="AlphaFoldDB" id="A0A3E0K5I9"/>
<name>A0A3E0K5I9_9BACI</name>
<dbReference type="Proteomes" id="UP000257014">
    <property type="component" value="Unassembled WGS sequence"/>
</dbReference>
<organism evidence="2 3">
    <name type="scientific">Caldibacillus debilis</name>
    <dbReference type="NCBI Taxonomy" id="301148"/>
    <lineage>
        <taxon>Bacteria</taxon>
        <taxon>Bacillati</taxon>
        <taxon>Bacillota</taxon>
        <taxon>Bacilli</taxon>
        <taxon>Bacillales</taxon>
        <taxon>Bacillaceae</taxon>
        <taxon>Caldibacillus</taxon>
    </lineage>
</organism>
<gene>
    <name evidence="2" type="ORF">C6P37_05210</name>
</gene>
<protein>
    <submittedName>
        <fullName evidence="2">Uncharacterized protein</fullName>
    </submittedName>
</protein>
<feature type="region of interest" description="Disordered" evidence="1">
    <location>
        <begin position="65"/>
        <end position="212"/>
    </location>
</feature>
<dbReference type="EMBL" id="QEWE01000014">
    <property type="protein sequence ID" value="REJ29355.1"/>
    <property type="molecule type" value="Genomic_DNA"/>
</dbReference>
<evidence type="ECO:0000313" key="3">
    <source>
        <dbReference type="Proteomes" id="UP000257014"/>
    </source>
</evidence>
<feature type="compositionally biased region" description="Basic and acidic residues" evidence="1">
    <location>
        <begin position="120"/>
        <end position="131"/>
    </location>
</feature>
<sequence length="212" mass="23412">MDRSLKLPDVRCGVGRFLFIGSKVPDGMPVHRICGTEAKEEALSRFRRTGGKGAEPFSLDVSAKRRNLLPMRNDPKTMPDIPAEGEGISKKPPKPGNEGRTAKAGRSAENRPVRQHAPRPRLDRNRLDGRGKSVNRRRHSSLAGGNSGSSVGKTLGGRRPFPILKMPFPRLEGSEPTAGKRPRRRRGACPRQIFPRKTRGTRPSFPQFLLLG</sequence>
<proteinExistence type="predicted"/>
<evidence type="ECO:0000256" key="1">
    <source>
        <dbReference type="SAM" id="MobiDB-lite"/>
    </source>
</evidence>
<feature type="compositionally biased region" description="Basic residues" evidence="1">
    <location>
        <begin position="180"/>
        <end position="200"/>
    </location>
</feature>